<proteinExistence type="predicted"/>
<keyword evidence="1" id="KW-0472">Membrane</keyword>
<feature type="transmembrane region" description="Helical" evidence="1">
    <location>
        <begin position="12"/>
        <end position="33"/>
    </location>
</feature>
<name>A0A8S5LLM8_9CAUD</name>
<evidence type="ECO:0000256" key="1">
    <source>
        <dbReference type="SAM" id="Phobius"/>
    </source>
</evidence>
<accession>A0A8S5LLM8</accession>
<reference evidence="2" key="1">
    <citation type="journal article" date="2021" name="Proc. Natl. Acad. Sci. U.S.A.">
        <title>A Catalog of Tens of Thousands of Viruses from Human Metagenomes Reveals Hidden Associations with Chronic Diseases.</title>
        <authorList>
            <person name="Tisza M.J."/>
            <person name="Buck C.B."/>
        </authorList>
    </citation>
    <scope>NUCLEOTIDE SEQUENCE</scope>
    <source>
        <strain evidence="2">CtKcB20</strain>
    </source>
</reference>
<sequence>MIGSLSIKTSCKTAVLFCFFNYTIFSCICQVLFLENFD</sequence>
<keyword evidence="1" id="KW-1133">Transmembrane helix</keyword>
<keyword evidence="1" id="KW-0812">Transmembrane</keyword>
<organism evidence="2">
    <name type="scientific">Siphoviridae sp. ctKcB20</name>
    <dbReference type="NCBI Taxonomy" id="2827568"/>
    <lineage>
        <taxon>Viruses</taxon>
        <taxon>Duplodnaviria</taxon>
        <taxon>Heunggongvirae</taxon>
        <taxon>Uroviricota</taxon>
        <taxon>Caudoviricetes</taxon>
    </lineage>
</organism>
<evidence type="ECO:0000313" key="2">
    <source>
        <dbReference type="EMBL" id="DAD70802.1"/>
    </source>
</evidence>
<dbReference type="EMBL" id="BK015870">
    <property type="protein sequence ID" value="DAD70802.1"/>
    <property type="molecule type" value="Genomic_DNA"/>
</dbReference>
<protein>
    <submittedName>
        <fullName evidence="2">Uncharacterized protein</fullName>
    </submittedName>
</protein>